<evidence type="ECO:0000256" key="1">
    <source>
        <dbReference type="ARBA" id="ARBA00004196"/>
    </source>
</evidence>
<dbReference type="EMBL" id="UINC01157314">
    <property type="protein sequence ID" value="SVD54229.1"/>
    <property type="molecule type" value="Genomic_DNA"/>
</dbReference>
<evidence type="ECO:0000256" key="2">
    <source>
        <dbReference type="ARBA" id="ARBA00004442"/>
    </source>
</evidence>
<dbReference type="AlphaFoldDB" id="A0A382W696"/>
<reference evidence="9" key="1">
    <citation type="submission" date="2018-05" db="EMBL/GenBank/DDBJ databases">
        <authorList>
            <person name="Lanie J.A."/>
            <person name="Ng W.-L."/>
            <person name="Kazmierczak K.M."/>
            <person name="Andrzejewski T.M."/>
            <person name="Davidsen T.M."/>
            <person name="Wayne K.J."/>
            <person name="Tettelin H."/>
            <person name="Glass J.I."/>
            <person name="Rusch D."/>
            <person name="Podicherti R."/>
            <person name="Tsui H.-C.T."/>
            <person name="Winkler M.E."/>
        </authorList>
    </citation>
    <scope>NUCLEOTIDE SEQUENCE</scope>
</reference>
<keyword evidence="5" id="KW-0732">Signal</keyword>
<name>A0A382W696_9ZZZZ</name>
<keyword evidence="4" id="KW-0964">Secreted</keyword>
<dbReference type="SUPFAM" id="SSF51126">
    <property type="entry name" value="Pectin lyase-like"/>
    <property type="match status" value="1"/>
</dbReference>
<evidence type="ECO:0000256" key="7">
    <source>
        <dbReference type="ARBA" id="ARBA00023237"/>
    </source>
</evidence>
<dbReference type="InterPro" id="IPR013783">
    <property type="entry name" value="Ig-like_fold"/>
</dbReference>
<dbReference type="SUPFAM" id="SSF49265">
    <property type="entry name" value="Fibronectin type III"/>
    <property type="match status" value="1"/>
</dbReference>
<dbReference type="PROSITE" id="PS50853">
    <property type="entry name" value="FN3"/>
    <property type="match status" value="1"/>
</dbReference>
<protein>
    <recommendedName>
        <fullName evidence="8">Fibronectin type-III domain-containing protein</fullName>
    </recommendedName>
</protein>
<dbReference type="Pfam" id="PF02415">
    <property type="entry name" value="Chlam_PMP"/>
    <property type="match status" value="1"/>
</dbReference>
<evidence type="ECO:0000256" key="4">
    <source>
        <dbReference type="ARBA" id="ARBA00022525"/>
    </source>
</evidence>
<evidence type="ECO:0000259" key="8">
    <source>
        <dbReference type="PROSITE" id="PS50853"/>
    </source>
</evidence>
<evidence type="ECO:0000256" key="3">
    <source>
        <dbReference type="ARBA" id="ARBA00004613"/>
    </source>
</evidence>
<accession>A0A382W696</accession>
<proteinExistence type="predicted"/>
<dbReference type="InterPro" id="IPR003961">
    <property type="entry name" value="FN3_dom"/>
</dbReference>
<evidence type="ECO:0000313" key="9">
    <source>
        <dbReference type="EMBL" id="SVD54229.1"/>
    </source>
</evidence>
<organism evidence="9">
    <name type="scientific">marine metagenome</name>
    <dbReference type="NCBI Taxonomy" id="408172"/>
    <lineage>
        <taxon>unclassified sequences</taxon>
        <taxon>metagenomes</taxon>
        <taxon>ecological metagenomes</taxon>
    </lineage>
</organism>
<dbReference type="InterPro" id="IPR003368">
    <property type="entry name" value="POMP_repeat"/>
</dbReference>
<comment type="subcellular location">
    <subcellularLocation>
        <location evidence="1">Cell envelope</location>
    </subcellularLocation>
    <subcellularLocation>
        <location evidence="2">Cell outer membrane</location>
    </subcellularLocation>
    <subcellularLocation>
        <location evidence="3">Secreted</location>
    </subcellularLocation>
</comment>
<dbReference type="Gene3D" id="2.160.20.10">
    <property type="entry name" value="Single-stranded right-handed beta-helix, Pectin lyase-like"/>
    <property type="match status" value="1"/>
</dbReference>
<dbReference type="InterPro" id="IPR012334">
    <property type="entry name" value="Pectin_lyas_fold"/>
</dbReference>
<dbReference type="GO" id="GO:0009279">
    <property type="term" value="C:cell outer membrane"/>
    <property type="evidence" value="ECO:0007669"/>
    <property type="project" value="UniProtKB-SubCell"/>
</dbReference>
<dbReference type="Gene3D" id="2.60.40.10">
    <property type="entry name" value="Immunoglobulins"/>
    <property type="match status" value="1"/>
</dbReference>
<evidence type="ECO:0000256" key="5">
    <source>
        <dbReference type="ARBA" id="ARBA00022729"/>
    </source>
</evidence>
<gene>
    <name evidence="9" type="ORF">METZ01_LOCUS407083</name>
</gene>
<dbReference type="InterPro" id="IPR011050">
    <property type="entry name" value="Pectin_lyase_fold/virulence"/>
</dbReference>
<feature type="non-terminal residue" evidence="9">
    <location>
        <position position="280"/>
    </location>
</feature>
<evidence type="ECO:0000256" key="6">
    <source>
        <dbReference type="ARBA" id="ARBA00023136"/>
    </source>
</evidence>
<keyword evidence="7" id="KW-0998">Cell outer membrane</keyword>
<sequence length="280" mass="30474">VYKSTTSGFTPASSDSVGVTASGSIITYTVTGLTNLTPYYFRVKAVNTSDQAGEYSSQKTATPVYQGPDWYVAVAASGGSNSNEGSINLPMLKLSDAVTAASTGHTIHIGSGTHQYTSASNWNIPFDGSKTLVIKGAGRDATILDAQQKHRHFYFNASNSSSTLLDTTFKIKDLTLKNGRPQSTDHGGSVYMNGYWDSNLNRNRGHSPLFQNVVFQSNQPKFSTNDYSKYGGAVYAYRGTPYFRSVIFKYNTSPRQGGAIYIHQADTNKTITFERTTFTS</sequence>
<dbReference type="CDD" id="cd00063">
    <property type="entry name" value="FN3"/>
    <property type="match status" value="1"/>
</dbReference>
<feature type="non-terminal residue" evidence="9">
    <location>
        <position position="1"/>
    </location>
</feature>
<dbReference type="GO" id="GO:0005576">
    <property type="term" value="C:extracellular region"/>
    <property type="evidence" value="ECO:0007669"/>
    <property type="project" value="UniProtKB-SubCell"/>
</dbReference>
<dbReference type="InterPro" id="IPR036116">
    <property type="entry name" value="FN3_sf"/>
</dbReference>
<feature type="domain" description="Fibronectin type-III" evidence="8">
    <location>
        <begin position="1"/>
        <end position="67"/>
    </location>
</feature>
<keyword evidence="6" id="KW-0472">Membrane</keyword>